<protein>
    <recommendedName>
        <fullName evidence="7">TonB-dependent transporter Oar-like beta-barrel domain-containing protein</fullName>
    </recommendedName>
</protein>
<evidence type="ECO:0000256" key="2">
    <source>
        <dbReference type="ARBA" id="ARBA00022448"/>
    </source>
</evidence>
<gene>
    <name evidence="8" type="ORF">GCM10010993_26050</name>
</gene>
<dbReference type="Pfam" id="PF25183">
    <property type="entry name" value="OMP_b-brl_4"/>
    <property type="match status" value="1"/>
</dbReference>
<name>A0ABQ1MSW3_9BACT</name>
<evidence type="ECO:0000259" key="7">
    <source>
        <dbReference type="Pfam" id="PF25183"/>
    </source>
</evidence>
<dbReference type="EMBL" id="BMFD01000009">
    <property type="protein sequence ID" value="GGC46245.1"/>
    <property type="molecule type" value="Genomic_DNA"/>
</dbReference>
<keyword evidence="6" id="KW-0998">Cell outer membrane</keyword>
<accession>A0ABQ1MSW3</accession>
<evidence type="ECO:0000313" key="8">
    <source>
        <dbReference type="EMBL" id="GGC46245.1"/>
    </source>
</evidence>
<evidence type="ECO:0000313" key="9">
    <source>
        <dbReference type="Proteomes" id="UP000635885"/>
    </source>
</evidence>
<dbReference type="InterPro" id="IPR057601">
    <property type="entry name" value="Oar-like_b-barrel"/>
</dbReference>
<dbReference type="RefSeq" id="WP_188443535.1">
    <property type="nucleotide sequence ID" value="NZ_BMFD01000009.1"/>
</dbReference>
<proteinExistence type="predicted"/>
<evidence type="ECO:0000256" key="1">
    <source>
        <dbReference type="ARBA" id="ARBA00004571"/>
    </source>
</evidence>
<comment type="caution">
    <text evidence="8">The sequence shown here is derived from an EMBL/GenBank/DDBJ whole genome shotgun (WGS) entry which is preliminary data.</text>
</comment>
<keyword evidence="9" id="KW-1185">Reference proteome</keyword>
<dbReference type="Proteomes" id="UP000635885">
    <property type="component" value="Unassembled WGS sequence"/>
</dbReference>
<dbReference type="Gene3D" id="2.60.40.1120">
    <property type="entry name" value="Carboxypeptidase-like, regulatory domain"/>
    <property type="match status" value="1"/>
</dbReference>
<dbReference type="PANTHER" id="PTHR30069:SF46">
    <property type="entry name" value="OAR PROTEIN"/>
    <property type="match status" value="1"/>
</dbReference>
<organism evidence="8 9">
    <name type="scientific">Belliella aquatica</name>
    <dbReference type="NCBI Taxonomy" id="1323734"/>
    <lineage>
        <taxon>Bacteria</taxon>
        <taxon>Pseudomonadati</taxon>
        <taxon>Bacteroidota</taxon>
        <taxon>Cytophagia</taxon>
        <taxon>Cytophagales</taxon>
        <taxon>Cyclobacteriaceae</taxon>
        <taxon>Belliella</taxon>
    </lineage>
</organism>
<keyword evidence="4" id="KW-0812">Transmembrane</keyword>
<keyword evidence="2" id="KW-0813">Transport</keyword>
<dbReference type="SUPFAM" id="SSF56935">
    <property type="entry name" value="Porins"/>
    <property type="match status" value="1"/>
</dbReference>
<dbReference type="InterPro" id="IPR008969">
    <property type="entry name" value="CarboxyPept-like_regulatory"/>
</dbReference>
<sequence>MKKGLQFLKIGVFSIIWLYSSIAIAQNSSGSLFGVIRGESGETLPGANIQVKNEATGFTTGTVANLEGRYQLNQLPLGGPYTIAASFVGEGSVIKKGYMLNLGDQIRVDFDLRDGDGELETITVTASDYAPNRVSPIGGATRLGINEIKNMPTSGRSFQDLANLAPTTAPGTSLAIGGTRESSTSITLDGGNQRFMMNGGLISQYTVSMEAIREYEVTTNEYSVREGRQGGGAINVVTKSGTNELTGSAFFYNRNKALTADQDYIGRPINDFNINQYGFSLGGPIIKDKLHFFTALDFEDRSEPFAIIDVRDSQTERLEQITQQNLDRFINILEDQYGLDPNRQQTGLFTRKPTNRTIFAKLDWQINKIHKLTFRNNIFWGGNEFVIGGDQTALADSRGDIEIFGLNSQLGLRSTFSPKLTNEFKIQYLRAQRDFVARSFAPRGFVGIESFQEDGTRLFRQFQFGGNRIAPEEQGEKQFQLVNTTYLQTGKVFWTFGTDNLITFTNTLNTNEQGGLFQFASLDALEARTPFQYSRLVPNNPEGRYTPKLKQTALDLSAFVQAELNFTNKFSGSLGLRWDATVFMTAPEYNPLIEAELGRRTDVVAKDYNNIQPRLQFTYDFNEDQKNVLKVGFGGYSANIVHWAQLSNILQSGTQLTDLLLTGASVPTPNYPNYIQNPESVPGVPVGGEGRSPYINLIGENFEAPYTWKGNIAYRRFLTNELYFGANAYFARTVNNYRYQDLNLRNEFAFRLQNEGNRGVYADPSQIRNVNLASPGVVVYPINPSVVNANPNLGRVLELNGDSDIWQRGIVFESGYIFRRGGSISGSFTINRTEDNNSYNCCIARTSVTTAIFDDPRDLQNNRGGANTDFRHKIVLFGTSPSYKNMTISARYVGQSGTPWSPLVFGDIVGDGAGLLINANKRAFIFDPEAIRNTAGITPFETLIADGMDVVLSNPDNIARGLLIDNLGEVAPRNEIYNPFWHNVDIRFTYRLDNSVIKGLGKSNVEFIAEVFNFTNLLNSDWGGAAVVPGGNQVLLQTLGLDPIATQQGRPQYAYRVNPTFGETVKANPPYQVQLGLRYTF</sequence>
<reference evidence="9" key="1">
    <citation type="journal article" date="2019" name="Int. J. Syst. Evol. Microbiol.">
        <title>The Global Catalogue of Microorganisms (GCM) 10K type strain sequencing project: providing services to taxonomists for standard genome sequencing and annotation.</title>
        <authorList>
            <consortium name="The Broad Institute Genomics Platform"/>
            <consortium name="The Broad Institute Genome Sequencing Center for Infectious Disease"/>
            <person name="Wu L."/>
            <person name="Ma J."/>
        </authorList>
    </citation>
    <scope>NUCLEOTIDE SEQUENCE [LARGE SCALE GENOMIC DNA]</scope>
    <source>
        <strain evidence="9">CGMCC 1.12479</strain>
    </source>
</reference>
<evidence type="ECO:0000256" key="4">
    <source>
        <dbReference type="ARBA" id="ARBA00022692"/>
    </source>
</evidence>
<dbReference type="Gene3D" id="2.40.170.20">
    <property type="entry name" value="TonB-dependent receptor, beta-barrel domain"/>
    <property type="match status" value="1"/>
</dbReference>
<comment type="subcellular location">
    <subcellularLocation>
        <location evidence="1">Cell outer membrane</location>
        <topology evidence="1">Multi-pass membrane protein</topology>
    </subcellularLocation>
</comment>
<dbReference type="InterPro" id="IPR039426">
    <property type="entry name" value="TonB-dep_rcpt-like"/>
</dbReference>
<keyword evidence="3" id="KW-1134">Transmembrane beta strand</keyword>
<keyword evidence="5" id="KW-0472">Membrane</keyword>
<feature type="domain" description="TonB-dependent transporter Oar-like beta-barrel" evidence="7">
    <location>
        <begin position="237"/>
        <end position="1019"/>
    </location>
</feature>
<dbReference type="Pfam" id="PF13620">
    <property type="entry name" value="CarboxypepD_reg"/>
    <property type="match status" value="1"/>
</dbReference>
<dbReference type="SUPFAM" id="SSF49464">
    <property type="entry name" value="Carboxypeptidase regulatory domain-like"/>
    <property type="match status" value="1"/>
</dbReference>
<evidence type="ECO:0000256" key="6">
    <source>
        <dbReference type="ARBA" id="ARBA00023237"/>
    </source>
</evidence>
<evidence type="ECO:0000256" key="5">
    <source>
        <dbReference type="ARBA" id="ARBA00023136"/>
    </source>
</evidence>
<evidence type="ECO:0000256" key="3">
    <source>
        <dbReference type="ARBA" id="ARBA00022452"/>
    </source>
</evidence>
<dbReference type="InterPro" id="IPR036942">
    <property type="entry name" value="Beta-barrel_TonB_sf"/>
</dbReference>
<dbReference type="PANTHER" id="PTHR30069">
    <property type="entry name" value="TONB-DEPENDENT OUTER MEMBRANE RECEPTOR"/>
    <property type="match status" value="1"/>
</dbReference>